<dbReference type="GO" id="GO:0010903">
    <property type="term" value="P:negative regulation of very-low-density lipoprotein particle remodeling"/>
    <property type="evidence" value="ECO:0007669"/>
    <property type="project" value="UniProtKB-ARBA"/>
</dbReference>
<protein>
    <recommendedName>
        <fullName evidence="14">Angiopoietin-related protein 3</fullName>
    </recommendedName>
    <alternativeName>
        <fullName evidence="15">Angiopoietin-like protein 3</fullName>
    </alternativeName>
</protein>
<dbReference type="GeneID" id="102811365"/>
<dbReference type="GO" id="GO:0009986">
    <property type="term" value="C:cell surface"/>
    <property type="evidence" value="ECO:0007669"/>
    <property type="project" value="UniProtKB-ARBA"/>
</dbReference>
<dbReference type="GO" id="GO:0055091">
    <property type="term" value="P:phospholipid homeostasis"/>
    <property type="evidence" value="ECO:0007669"/>
    <property type="project" value="UniProtKB-ARBA"/>
</dbReference>
<evidence type="ECO:0000256" key="12">
    <source>
        <dbReference type="ARBA" id="ARBA00023273"/>
    </source>
</evidence>
<dbReference type="InterPro" id="IPR014716">
    <property type="entry name" value="Fibrinogen_a/b/g_C_1"/>
</dbReference>
<dbReference type="Pfam" id="PF00147">
    <property type="entry name" value="Fibrinogen_C"/>
    <property type="match status" value="1"/>
</dbReference>
<dbReference type="PROSITE" id="PS51406">
    <property type="entry name" value="FIBRINOGEN_C_2"/>
    <property type="match status" value="1"/>
</dbReference>
<evidence type="ECO:0000256" key="17">
    <source>
        <dbReference type="SAM" id="SignalP"/>
    </source>
</evidence>
<evidence type="ECO:0000256" key="7">
    <source>
        <dbReference type="ARBA" id="ARBA00022889"/>
    </source>
</evidence>
<evidence type="ECO:0000256" key="5">
    <source>
        <dbReference type="ARBA" id="ARBA00022674"/>
    </source>
</evidence>
<dbReference type="GO" id="GO:0030027">
    <property type="term" value="C:lamellipodium"/>
    <property type="evidence" value="ECO:0007669"/>
    <property type="project" value="UniProtKB-SubCell"/>
</dbReference>
<dbReference type="RefSeq" id="XP_006862532.1">
    <property type="nucleotide sequence ID" value="XM_006862470.1"/>
</dbReference>
<dbReference type="GO" id="GO:0004859">
    <property type="term" value="F:phospholipase inhibitor activity"/>
    <property type="evidence" value="ECO:0007669"/>
    <property type="project" value="UniProtKB-ARBA"/>
</dbReference>
<evidence type="ECO:0000256" key="8">
    <source>
        <dbReference type="ARBA" id="ARBA00023054"/>
    </source>
</evidence>
<feature type="domain" description="Fibrinogen C-terminal" evidence="18">
    <location>
        <begin position="237"/>
        <end position="455"/>
    </location>
</feature>
<dbReference type="FunFam" id="3.90.215.10:FF:000008">
    <property type="entry name" value="Angiopoietin like 3"/>
    <property type="match status" value="1"/>
</dbReference>
<dbReference type="InterPro" id="IPR036056">
    <property type="entry name" value="Fibrinogen-like_C"/>
</dbReference>
<feature type="compositionally biased region" description="Polar residues" evidence="16">
    <location>
        <begin position="209"/>
        <end position="227"/>
    </location>
</feature>
<dbReference type="GO" id="GO:0030674">
    <property type="term" value="F:protein-macromolecule adaptor activity"/>
    <property type="evidence" value="ECO:0007669"/>
    <property type="project" value="TreeGrafter"/>
</dbReference>
<feature type="signal peptide" evidence="17">
    <location>
        <begin position="1"/>
        <end position="16"/>
    </location>
</feature>
<evidence type="ECO:0000256" key="1">
    <source>
        <dbReference type="ARBA" id="ARBA00004510"/>
    </source>
</evidence>
<organism evidence="19 20">
    <name type="scientific">Chrysochloris asiatica</name>
    <name type="common">Cape golden mole</name>
    <dbReference type="NCBI Taxonomy" id="185453"/>
    <lineage>
        <taxon>Eukaryota</taxon>
        <taxon>Metazoa</taxon>
        <taxon>Chordata</taxon>
        <taxon>Craniata</taxon>
        <taxon>Vertebrata</taxon>
        <taxon>Euteleostomi</taxon>
        <taxon>Mammalia</taxon>
        <taxon>Eutheria</taxon>
        <taxon>Afrotheria</taxon>
        <taxon>Chrysochloridae</taxon>
        <taxon>Chrysochlorinae</taxon>
        <taxon>Chrysochloris</taxon>
    </lineage>
</organism>
<evidence type="ECO:0000256" key="11">
    <source>
        <dbReference type="ARBA" id="ARBA00023180"/>
    </source>
</evidence>
<dbReference type="GO" id="GO:0042730">
    <property type="term" value="P:fibrinolysis"/>
    <property type="evidence" value="ECO:0007669"/>
    <property type="project" value="TreeGrafter"/>
</dbReference>
<comment type="subcellular location">
    <subcellularLocation>
        <location evidence="1">Cell projection</location>
        <location evidence="1">Lamellipodium</location>
    </subcellularLocation>
    <subcellularLocation>
        <location evidence="2">Secreted</location>
    </subcellularLocation>
</comment>
<dbReference type="GO" id="GO:0042632">
    <property type="term" value="P:cholesterol homeostasis"/>
    <property type="evidence" value="ECO:0007669"/>
    <property type="project" value="UniProtKB-ARBA"/>
</dbReference>
<keyword evidence="10" id="KW-1015">Disulfide bond</keyword>
<dbReference type="GO" id="GO:0090318">
    <property type="term" value="P:regulation of chylomicron remodeling"/>
    <property type="evidence" value="ECO:0007669"/>
    <property type="project" value="UniProtKB-ARBA"/>
</dbReference>
<evidence type="ECO:0000256" key="10">
    <source>
        <dbReference type="ARBA" id="ARBA00023157"/>
    </source>
</evidence>
<evidence type="ECO:0000256" key="6">
    <source>
        <dbReference type="ARBA" id="ARBA00022729"/>
    </source>
</evidence>
<evidence type="ECO:0000256" key="14">
    <source>
        <dbReference type="ARBA" id="ARBA00069520"/>
    </source>
</evidence>
<dbReference type="AlphaFoldDB" id="A0A9B0WPK8"/>
<dbReference type="OrthoDB" id="8866652at2759"/>
<dbReference type="GO" id="GO:0006629">
    <property type="term" value="P:lipid metabolic process"/>
    <property type="evidence" value="ECO:0007669"/>
    <property type="project" value="UniProtKB-KW"/>
</dbReference>
<name>A0A9B0WPK8_CHRAS</name>
<evidence type="ECO:0000313" key="20">
    <source>
        <dbReference type="RefSeq" id="XP_006862532.1"/>
    </source>
</evidence>
<evidence type="ECO:0000256" key="9">
    <source>
        <dbReference type="ARBA" id="ARBA00023098"/>
    </source>
</evidence>
<proteinExistence type="predicted"/>
<keyword evidence="19" id="KW-1185">Reference proteome</keyword>
<dbReference type="GO" id="GO:0070328">
    <property type="term" value="P:triglyceride homeostasis"/>
    <property type="evidence" value="ECO:0007669"/>
    <property type="project" value="UniProtKB-ARBA"/>
</dbReference>
<dbReference type="GO" id="GO:0070527">
    <property type="term" value="P:platelet aggregation"/>
    <property type="evidence" value="ECO:0007669"/>
    <property type="project" value="TreeGrafter"/>
</dbReference>
<keyword evidence="4" id="KW-0037">Angiogenesis</keyword>
<dbReference type="InterPro" id="IPR037579">
    <property type="entry name" value="FIB_ANG-like"/>
</dbReference>
<dbReference type="GO" id="GO:0034116">
    <property type="term" value="P:positive regulation of heterotypic cell-cell adhesion"/>
    <property type="evidence" value="ECO:0007669"/>
    <property type="project" value="TreeGrafter"/>
</dbReference>
<comment type="subunit">
    <text evidence="13">Interacts with ANGPTL8. Interacts with ITGB3.</text>
</comment>
<keyword evidence="5" id="KW-0358">Heparin-binding</keyword>
<accession>A0A9B0WPK8</accession>
<gene>
    <name evidence="20" type="primary">ANGPTL3</name>
</gene>
<keyword evidence="7" id="KW-0130">Cell adhesion</keyword>
<evidence type="ECO:0000256" key="4">
    <source>
        <dbReference type="ARBA" id="ARBA00022657"/>
    </source>
</evidence>
<evidence type="ECO:0000313" key="19">
    <source>
        <dbReference type="Proteomes" id="UP000504623"/>
    </source>
</evidence>
<dbReference type="PANTHER" id="PTHR47221">
    <property type="entry name" value="FIBRINOGEN ALPHA CHAIN"/>
    <property type="match status" value="1"/>
</dbReference>
<dbReference type="PANTHER" id="PTHR47221:SF5">
    <property type="entry name" value="FIBRINOGEN C-TERMINAL DOMAIN-CONTAINING PROTEIN"/>
    <property type="match status" value="1"/>
</dbReference>
<dbReference type="SUPFAM" id="SSF56496">
    <property type="entry name" value="Fibrinogen C-terminal domain-like"/>
    <property type="match status" value="1"/>
</dbReference>
<dbReference type="Gene3D" id="3.90.215.10">
    <property type="entry name" value="Gamma Fibrinogen, chain A, domain 1"/>
    <property type="match status" value="1"/>
</dbReference>
<dbReference type="GO" id="GO:0005201">
    <property type="term" value="F:extracellular matrix structural constituent"/>
    <property type="evidence" value="ECO:0007669"/>
    <property type="project" value="TreeGrafter"/>
</dbReference>
<dbReference type="Proteomes" id="UP000504623">
    <property type="component" value="Unplaced"/>
</dbReference>
<evidence type="ECO:0000256" key="13">
    <source>
        <dbReference type="ARBA" id="ARBA00062950"/>
    </source>
</evidence>
<keyword evidence="8" id="KW-0175">Coiled coil</keyword>
<keyword evidence="6 17" id="KW-0732">Signal</keyword>
<evidence type="ECO:0000256" key="3">
    <source>
        <dbReference type="ARBA" id="ARBA00022525"/>
    </source>
</evidence>
<feature type="chain" id="PRO_5039138508" description="Angiopoietin-related protein 3" evidence="17">
    <location>
        <begin position="17"/>
        <end position="460"/>
    </location>
</feature>
<reference evidence="20" key="1">
    <citation type="submission" date="2025-08" db="UniProtKB">
        <authorList>
            <consortium name="RefSeq"/>
        </authorList>
    </citation>
    <scope>IDENTIFICATION</scope>
    <source>
        <tissue evidence="20">Spleen</tissue>
    </source>
</reference>
<dbReference type="CTD" id="27329"/>
<dbReference type="GO" id="GO:0008201">
    <property type="term" value="F:heparin binding"/>
    <property type="evidence" value="ECO:0007669"/>
    <property type="project" value="UniProtKB-KW"/>
</dbReference>
<evidence type="ECO:0000259" key="18">
    <source>
        <dbReference type="PROSITE" id="PS51406"/>
    </source>
</evidence>
<keyword evidence="9" id="KW-0443">Lipid metabolism</keyword>
<evidence type="ECO:0000256" key="2">
    <source>
        <dbReference type="ARBA" id="ARBA00004613"/>
    </source>
</evidence>
<dbReference type="CDD" id="cd00087">
    <property type="entry name" value="FReD"/>
    <property type="match status" value="1"/>
</dbReference>
<keyword evidence="12" id="KW-0966">Cell projection</keyword>
<keyword evidence="3" id="KW-0964">Secreted</keyword>
<dbReference type="InterPro" id="IPR002181">
    <property type="entry name" value="Fibrinogen_a/b/g_C_dom"/>
</dbReference>
<evidence type="ECO:0000256" key="16">
    <source>
        <dbReference type="SAM" id="MobiDB-lite"/>
    </source>
</evidence>
<dbReference type="GO" id="GO:0005577">
    <property type="term" value="C:fibrinogen complex"/>
    <property type="evidence" value="ECO:0007669"/>
    <property type="project" value="TreeGrafter"/>
</dbReference>
<keyword evidence="11" id="KW-0325">Glycoprotein</keyword>
<dbReference type="GO" id="GO:0072377">
    <property type="term" value="P:blood coagulation, common pathway"/>
    <property type="evidence" value="ECO:0007669"/>
    <property type="project" value="TreeGrafter"/>
</dbReference>
<feature type="region of interest" description="Disordered" evidence="16">
    <location>
        <begin position="208"/>
        <end position="227"/>
    </location>
</feature>
<evidence type="ECO:0000256" key="15">
    <source>
        <dbReference type="ARBA" id="ARBA00083172"/>
    </source>
</evidence>
<dbReference type="SMART" id="SM00186">
    <property type="entry name" value="FBG"/>
    <property type="match status" value="1"/>
</dbReference>
<sequence length="460" mass="53691">MYTVKLFLFIVPLVISSRINQDQSSIDSVSPEPKSRFAMLDDVKILANGLLQLGHGLKDFVHKTKGQINDIFQKLNIFDKSFYDLSLQTNEIKEEEKELKRTTSTLQVKNEEMKNMSLELNSKLESLLEEKILLQQKVRYLEEQLTNLIQNSPEIQQHPEVTSLKTFVEQQDSNIKDLLQTVEEQYKQLNQQHNQIKEIENQLKKTGIQEPTENFGPSKTRAPRTTPSLQLNETKNVEDDGIPLDCTTIYKRGEHTSGIYAIRPRSSQVFNVYCDVKSGRSWTLIQHRVDGSQNFNETWENYKQGFGRLDGEFWLGLEKIYSIVKQSNYILRIELEDWKENKHYVEYSFHLGNHETNYTLYLVEVISNIPNALPEHQDLVFSTWDHKAKGHLNCSEGYSGGWWWNNTCGQNHLNGKYIKSRTKNKPEKRRGICWKSQNGRLYSIKSTKMLIHPMHLESFK</sequence>
<dbReference type="GO" id="GO:0001525">
    <property type="term" value="P:angiogenesis"/>
    <property type="evidence" value="ECO:0007669"/>
    <property type="project" value="UniProtKB-KW"/>
</dbReference>